<protein>
    <submittedName>
        <fullName evidence="2">Uncharacterized protein</fullName>
    </submittedName>
</protein>
<gene>
    <name evidence="2" type="ORF">MPNT_210030</name>
</gene>
<comment type="caution">
    <text evidence="2">The sequence shown here is derived from an EMBL/GenBank/DDBJ whole genome shotgun (WGS) entry which is preliminary data.</text>
</comment>
<reference evidence="2" key="1">
    <citation type="submission" date="2021-02" db="EMBL/GenBank/DDBJ databases">
        <authorList>
            <person name="Cremers G."/>
            <person name="Picone N."/>
        </authorList>
    </citation>
    <scope>NUCLEOTIDE SEQUENCE</scope>
    <source>
        <strain evidence="2">PQ17</strain>
    </source>
</reference>
<sequence>MALMRSRLQQASITAALLLAIGQIHQPGAQKSFDSGRTVVRFGHFPNITHPQGVIAHALSRQGEGWFEQRLGPNAEVQWHTYNVTMRDPQPWKQFSPDRSTSRTWVPAPHLTPT</sequence>
<organism evidence="2 3">
    <name type="scientific">Candidatus Methylacidithermus pantelleriae</name>
    <dbReference type="NCBI Taxonomy" id="2744239"/>
    <lineage>
        <taxon>Bacteria</taxon>
        <taxon>Pseudomonadati</taxon>
        <taxon>Verrucomicrobiota</taxon>
        <taxon>Methylacidiphilae</taxon>
        <taxon>Methylacidiphilales</taxon>
        <taxon>Methylacidiphilaceae</taxon>
        <taxon>Candidatus Methylacidithermus</taxon>
    </lineage>
</organism>
<feature type="region of interest" description="Disordered" evidence="1">
    <location>
        <begin position="90"/>
        <end position="114"/>
    </location>
</feature>
<name>A0A8J2BMU8_9BACT</name>
<evidence type="ECO:0000256" key="1">
    <source>
        <dbReference type="SAM" id="MobiDB-lite"/>
    </source>
</evidence>
<evidence type="ECO:0000313" key="3">
    <source>
        <dbReference type="Proteomes" id="UP000663859"/>
    </source>
</evidence>
<dbReference type="Proteomes" id="UP000663859">
    <property type="component" value="Unassembled WGS sequence"/>
</dbReference>
<dbReference type="AlphaFoldDB" id="A0A8J2BMU8"/>
<dbReference type="EMBL" id="CAJNOB010000014">
    <property type="protein sequence ID" value="CAF0697273.1"/>
    <property type="molecule type" value="Genomic_DNA"/>
</dbReference>
<accession>A0A8J2BMU8</accession>
<proteinExistence type="predicted"/>
<evidence type="ECO:0000313" key="2">
    <source>
        <dbReference type="EMBL" id="CAF0697273.1"/>
    </source>
</evidence>
<keyword evidence="3" id="KW-1185">Reference proteome</keyword>